<protein>
    <submittedName>
        <fullName evidence="6">LysR family transcriptional regulator</fullName>
    </submittedName>
</protein>
<reference evidence="6" key="1">
    <citation type="submission" date="2021-07" db="EMBL/GenBank/DDBJ databases">
        <title>Neiella marina sp. nov., isolated from the intestinal content of sea cucumber Apostichopus japonicus.</title>
        <authorList>
            <person name="Bai X."/>
        </authorList>
    </citation>
    <scope>NUCLEOTIDE SEQUENCE</scope>
    <source>
        <strain evidence="6">126</strain>
    </source>
</reference>
<dbReference type="EMBL" id="JAHZSS010000014">
    <property type="protein sequence ID" value="MBW8191733.1"/>
    <property type="molecule type" value="Genomic_DNA"/>
</dbReference>
<proteinExistence type="inferred from homology"/>
<dbReference type="InterPro" id="IPR011991">
    <property type="entry name" value="ArsR-like_HTH"/>
</dbReference>
<dbReference type="PANTHER" id="PTHR30537">
    <property type="entry name" value="HTH-TYPE TRANSCRIPTIONAL REGULATOR"/>
    <property type="match status" value="1"/>
</dbReference>
<dbReference type="PANTHER" id="PTHR30537:SF5">
    <property type="entry name" value="HTH-TYPE TRANSCRIPTIONAL ACTIVATOR TTDR-RELATED"/>
    <property type="match status" value="1"/>
</dbReference>
<dbReference type="CDD" id="cd00090">
    <property type="entry name" value="HTH_ARSR"/>
    <property type="match status" value="1"/>
</dbReference>
<keyword evidence="3" id="KW-0238">DNA-binding</keyword>
<name>A0ABS7EHB8_9GAMM</name>
<dbReference type="InterPro" id="IPR036388">
    <property type="entry name" value="WH-like_DNA-bd_sf"/>
</dbReference>
<sequence>MSFLLDDNRIFMTIVECGSFTAAAERLDMPQPTISRRVKQLEQHLGLRLFERQGRSVQLTDFGQQFVSHCQRIEQAVHDAESFAEHSKNEPAGNLIIEASYVPTQLMLTNFIPNFLKKYPNIKLEFISITPEHWQSPLSGDIRFLPIPSPDENLISRPSMLYQFSFFAAPSLLEKYGTPSHPSELERFPCICLNDKFDKFIEWHYVENGQRRTINVTGPITVDHLSHAKNPAVQGLGVFISSPDFIDDELKTGALVPLFKGQYGFQRHGYLLYRSRNFQPLREKVFVEEFIATFSKKSFKI</sequence>
<accession>A0ABS7EHB8</accession>
<dbReference type="SUPFAM" id="SSF46785">
    <property type="entry name" value="Winged helix' DNA-binding domain"/>
    <property type="match status" value="1"/>
</dbReference>
<evidence type="ECO:0000259" key="5">
    <source>
        <dbReference type="PROSITE" id="PS50931"/>
    </source>
</evidence>
<evidence type="ECO:0000256" key="2">
    <source>
        <dbReference type="ARBA" id="ARBA00023015"/>
    </source>
</evidence>
<feature type="domain" description="HTH lysR-type" evidence="5">
    <location>
        <begin position="9"/>
        <end position="60"/>
    </location>
</feature>
<dbReference type="InterPro" id="IPR058163">
    <property type="entry name" value="LysR-type_TF_proteobact-type"/>
</dbReference>
<evidence type="ECO:0000313" key="6">
    <source>
        <dbReference type="EMBL" id="MBW8191733.1"/>
    </source>
</evidence>
<evidence type="ECO:0000256" key="4">
    <source>
        <dbReference type="ARBA" id="ARBA00023163"/>
    </source>
</evidence>
<dbReference type="Pfam" id="PF00126">
    <property type="entry name" value="HTH_1"/>
    <property type="match status" value="1"/>
</dbReference>
<dbReference type="SUPFAM" id="SSF53850">
    <property type="entry name" value="Periplasmic binding protein-like II"/>
    <property type="match status" value="1"/>
</dbReference>
<dbReference type="RefSeq" id="WP_220104410.1">
    <property type="nucleotide sequence ID" value="NZ_JAHZSS010000014.1"/>
</dbReference>
<dbReference type="Gene3D" id="1.10.10.10">
    <property type="entry name" value="Winged helix-like DNA-binding domain superfamily/Winged helix DNA-binding domain"/>
    <property type="match status" value="1"/>
</dbReference>
<comment type="similarity">
    <text evidence="1">Belongs to the LysR transcriptional regulatory family.</text>
</comment>
<dbReference type="InterPro" id="IPR005119">
    <property type="entry name" value="LysR_subst-bd"/>
</dbReference>
<comment type="caution">
    <text evidence="6">The sequence shown here is derived from an EMBL/GenBank/DDBJ whole genome shotgun (WGS) entry which is preliminary data.</text>
</comment>
<keyword evidence="7" id="KW-1185">Reference proteome</keyword>
<evidence type="ECO:0000256" key="1">
    <source>
        <dbReference type="ARBA" id="ARBA00009437"/>
    </source>
</evidence>
<dbReference type="InterPro" id="IPR000847">
    <property type="entry name" value="LysR_HTH_N"/>
</dbReference>
<keyword evidence="2" id="KW-0805">Transcription regulation</keyword>
<gene>
    <name evidence="6" type="ORF">K0504_11870</name>
</gene>
<organism evidence="6 7">
    <name type="scientific">Neiella holothuriorum</name>
    <dbReference type="NCBI Taxonomy" id="2870530"/>
    <lineage>
        <taxon>Bacteria</taxon>
        <taxon>Pseudomonadati</taxon>
        <taxon>Pseudomonadota</taxon>
        <taxon>Gammaproteobacteria</taxon>
        <taxon>Alteromonadales</taxon>
        <taxon>Echinimonadaceae</taxon>
        <taxon>Neiella</taxon>
    </lineage>
</organism>
<keyword evidence="4" id="KW-0804">Transcription</keyword>
<evidence type="ECO:0000313" key="7">
    <source>
        <dbReference type="Proteomes" id="UP001166251"/>
    </source>
</evidence>
<dbReference type="Pfam" id="PF03466">
    <property type="entry name" value="LysR_substrate"/>
    <property type="match status" value="1"/>
</dbReference>
<dbReference type="Proteomes" id="UP001166251">
    <property type="component" value="Unassembled WGS sequence"/>
</dbReference>
<dbReference type="PRINTS" id="PR00039">
    <property type="entry name" value="HTHLYSR"/>
</dbReference>
<evidence type="ECO:0000256" key="3">
    <source>
        <dbReference type="ARBA" id="ARBA00023125"/>
    </source>
</evidence>
<dbReference type="InterPro" id="IPR036390">
    <property type="entry name" value="WH_DNA-bd_sf"/>
</dbReference>
<dbReference type="Gene3D" id="3.40.190.290">
    <property type="match status" value="1"/>
</dbReference>
<dbReference type="PROSITE" id="PS50931">
    <property type="entry name" value="HTH_LYSR"/>
    <property type="match status" value="1"/>
</dbReference>